<dbReference type="GO" id="GO:0004222">
    <property type="term" value="F:metalloendopeptidase activity"/>
    <property type="evidence" value="ECO:0007669"/>
    <property type="project" value="InterPro"/>
</dbReference>
<keyword evidence="15" id="KW-1185">Reference proteome</keyword>
<evidence type="ECO:0000256" key="6">
    <source>
        <dbReference type="ARBA" id="ARBA00022723"/>
    </source>
</evidence>
<sequence>MSNIPLYPSSPDNVPESLTRAKISYKRQAWLAMIGLTVFMLFYLSLATCFGWIVYVNIIEMINGNITFPNILVTLISSLLTIFMTKSLFSVRKSGNVRGEEVTPKQEPKLFEFLHTLADEIGAPRPHRVFITADVNAAVFYDLSLINMFFPSKKNLIIGLGLVNVVNLGELKAILAHEFGHFSQGSMMVGRWVYIAQQIIGHMVVTRDWLDSAVRFISKIDIRIAWLGWLLGLVIWSIRSLMDSLFRLVVIAERALSREMEFNADLVAVSVTGSDALINALYKLQSADAAWQATIDVVNIEARKGNLINDLFRAQKSAINSLAQVLNDDGFGVVPEAEGDNISQHRIFSKNMARPPQMWSTHPQNSDREDNAKKVYISSKIDQRESWLVFSDPEQLRKTISHGFYHSDKISQMTVVPAEQVVSQSYSQASYLPKYRGIYLNRSPVRLFNNVDEILNTANLTVPPNESILSLYPESLTEQLKLARNLDLERSTLKDLASSKLKPSGGVIRHRGNELNKADIPDAIQEIEIERAAIADILKVHDARCRVAHLQAAKECSEGWESYLKSLIHLLHCTEHLHAKINNELALLVNTWQVITADKKIGYFEKRRIIKVCEHAQKELRQISSCAGKIVLPDAVISATGYDDWANKYPNFSILDVSKKNWKSWCENASKQMNNLIYTLGAIKSATLEELIISEDKIAQHLLCSTELHAAPVAGNNPNEYPTLLIGDEHKLQRKLDLWNRFQLAHGLFPSTLRLMVSLGVVAGTVYSGLIGL</sequence>
<dbReference type="EMBL" id="MSCH01000003">
    <property type="protein sequence ID" value="PQJ52743.1"/>
    <property type="molecule type" value="Genomic_DNA"/>
</dbReference>
<evidence type="ECO:0000256" key="4">
    <source>
        <dbReference type="ARBA" id="ARBA00022670"/>
    </source>
</evidence>
<proteinExistence type="predicted"/>
<evidence type="ECO:0000256" key="12">
    <source>
        <dbReference type="SAM" id="Phobius"/>
    </source>
</evidence>
<evidence type="ECO:0000256" key="3">
    <source>
        <dbReference type="ARBA" id="ARBA00022475"/>
    </source>
</evidence>
<comment type="caution">
    <text evidence="14">The sequence shown here is derived from an EMBL/GenBank/DDBJ whole genome shotgun (WGS) entry which is preliminary data.</text>
</comment>
<keyword evidence="6" id="KW-0479">Metal-binding</keyword>
<evidence type="ECO:0000256" key="8">
    <source>
        <dbReference type="ARBA" id="ARBA00022833"/>
    </source>
</evidence>
<evidence type="ECO:0000313" key="14">
    <source>
        <dbReference type="EMBL" id="PQJ52743.1"/>
    </source>
</evidence>
<evidence type="ECO:0000256" key="9">
    <source>
        <dbReference type="ARBA" id="ARBA00022989"/>
    </source>
</evidence>
<dbReference type="CDD" id="cd07328">
    <property type="entry name" value="M48_Ste24p_like"/>
    <property type="match status" value="1"/>
</dbReference>
<dbReference type="PANTHER" id="PTHR43221:SF1">
    <property type="entry name" value="PROTEASE HTPX"/>
    <property type="match status" value="1"/>
</dbReference>
<dbReference type="GO" id="GO:0006508">
    <property type="term" value="P:proteolysis"/>
    <property type="evidence" value="ECO:0007669"/>
    <property type="project" value="UniProtKB-KW"/>
</dbReference>
<keyword evidence="5 12" id="KW-0812">Transmembrane</keyword>
<evidence type="ECO:0000256" key="7">
    <source>
        <dbReference type="ARBA" id="ARBA00022801"/>
    </source>
</evidence>
<evidence type="ECO:0000256" key="5">
    <source>
        <dbReference type="ARBA" id="ARBA00022692"/>
    </source>
</evidence>
<dbReference type="Gene3D" id="3.30.2010.10">
    <property type="entry name" value="Metalloproteases ('zincins'), catalytic domain"/>
    <property type="match status" value="1"/>
</dbReference>
<evidence type="ECO:0000256" key="11">
    <source>
        <dbReference type="ARBA" id="ARBA00023136"/>
    </source>
</evidence>
<comment type="subcellular location">
    <subcellularLocation>
        <location evidence="2">Cell membrane</location>
        <topology evidence="2">Multi-pass membrane protein</topology>
    </subcellularLocation>
</comment>
<dbReference type="InterPro" id="IPR001915">
    <property type="entry name" value="Peptidase_M48"/>
</dbReference>
<keyword evidence="9 12" id="KW-1133">Transmembrane helix</keyword>
<comment type="cofactor">
    <cofactor evidence="1">
        <name>Zn(2+)</name>
        <dbReference type="ChEBI" id="CHEBI:29105"/>
    </cofactor>
</comment>
<keyword evidence="3" id="KW-1003">Cell membrane</keyword>
<dbReference type="AlphaFoldDB" id="A0A2S7US17"/>
<evidence type="ECO:0000259" key="13">
    <source>
        <dbReference type="Pfam" id="PF01435"/>
    </source>
</evidence>
<dbReference type="PANTHER" id="PTHR43221">
    <property type="entry name" value="PROTEASE HTPX"/>
    <property type="match status" value="1"/>
</dbReference>
<keyword evidence="11 12" id="KW-0472">Membrane</keyword>
<keyword evidence="8" id="KW-0862">Zinc</keyword>
<gene>
    <name evidence="14" type="ORF">BTO11_03105</name>
</gene>
<evidence type="ECO:0000313" key="15">
    <source>
        <dbReference type="Proteomes" id="UP000239007"/>
    </source>
</evidence>
<dbReference type="Proteomes" id="UP000239007">
    <property type="component" value="Unassembled WGS sequence"/>
</dbReference>
<evidence type="ECO:0000256" key="2">
    <source>
        <dbReference type="ARBA" id="ARBA00004651"/>
    </source>
</evidence>
<dbReference type="OrthoDB" id="9789270at2"/>
<accession>A0A2S7US17</accession>
<keyword evidence="10" id="KW-0482">Metalloprotease</keyword>
<evidence type="ECO:0000256" key="1">
    <source>
        <dbReference type="ARBA" id="ARBA00001947"/>
    </source>
</evidence>
<feature type="transmembrane region" description="Helical" evidence="12">
    <location>
        <begin position="66"/>
        <end position="84"/>
    </location>
</feature>
<evidence type="ECO:0000256" key="10">
    <source>
        <dbReference type="ARBA" id="ARBA00023049"/>
    </source>
</evidence>
<dbReference type="Pfam" id="PF01435">
    <property type="entry name" value="Peptidase_M48"/>
    <property type="match status" value="1"/>
</dbReference>
<protein>
    <recommendedName>
        <fullName evidence="13">Peptidase M48 domain-containing protein</fullName>
    </recommendedName>
</protein>
<dbReference type="RefSeq" id="WP_105051210.1">
    <property type="nucleotide sequence ID" value="NZ_BMYG01000004.1"/>
</dbReference>
<feature type="domain" description="Peptidase M48" evidence="13">
    <location>
        <begin position="104"/>
        <end position="372"/>
    </location>
</feature>
<organism evidence="14 15">
    <name type="scientific">Psychrosphaera saromensis</name>
    <dbReference type="NCBI Taxonomy" id="716813"/>
    <lineage>
        <taxon>Bacteria</taxon>
        <taxon>Pseudomonadati</taxon>
        <taxon>Pseudomonadota</taxon>
        <taxon>Gammaproteobacteria</taxon>
        <taxon>Alteromonadales</taxon>
        <taxon>Pseudoalteromonadaceae</taxon>
        <taxon>Psychrosphaera</taxon>
    </lineage>
</organism>
<reference evidence="14 15" key="1">
    <citation type="submission" date="2016-12" db="EMBL/GenBank/DDBJ databases">
        <title>Diversity of luminous bacteria.</title>
        <authorList>
            <person name="Yoshizawa S."/>
            <person name="Kogure K."/>
        </authorList>
    </citation>
    <scope>NUCLEOTIDE SEQUENCE [LARGE SCALE GENOMIC DNA]</scope>
    <source>
        <strain evidence="14 15">SA4-48</strain>
    </source>
</reference>
<dbReference type="InterPro" id="IPR050083">
    <property type="entry name" value="HtpX_protease"/>
</dbReference>
<name>A0A2S7US17_9GAMM</name>
<dbReference type="GO" id="GO:0046872">
    <property type="term" value="F:metal ion binding"/>
    <property type="evidence" value="ECO:0007669"/>
    <property type="project" value="UniProtKB-KW"/>
</dbReference>
<feature type="transmembrane region" description="Helical" evidence="12">
    <location>
        <begin position="30"/>
        <end position="54"/>
    </location>
</feature>
<dbReference type="GO" id="GO:0005886">
    <property type="term" value="C:plasma membrane"/>
    <property type="evidence" value="ECO:0007669"/>
    <property type="project" value="UniProtKB-SubCell"/>
</dbReference>
<keyword evidence="4" id="KW-0645">Protease</keyword>
<keyword evidence="7" id="KW-0378">Hydrolase</keyword>